<comment type="caution">
    <text evidence="2">The sequence shown here is derived from an EMBL/GenBank/DDBJ whole genome shotgun (WGS) entry which is preliminary data.</text>
</comment>
<evidence type="ECO:0000313" key="3">
    <source>
        <dbReference type="Proteomes" id="UP000593567"/>
    </source>
</evidence>
<accession>A0A7J7KCP1</accession>
<protein>
    <recommendedName>
        <fullName evidence="4">ShKT domain-containing protein</fullName>
    </recommendedName>
</protein>
<feature type="transmembrane region" description="Helical" evidence="1">
    <location>
        <begin position="12"/>
        <end position="31"/>
    </location>
</feature>
<keyword evidence="3" id="KW-1185">Reference proteome</keyword>
<evidence type="ECO:0000256" key="1">
    <source>
        <dbReference type="SAM" id="Phobius"/>
    </source>
</evidence>
<keyword evidence="1" id="KW-0472">Membrane</keyword>
<keyword evidence="1" id="KW-0812">Transmembrane</keyword>
<dbReference type="EMBL" id="VXIV02000790">
    <property type="protein sequence ID" value="KAF6036047.1"/>
    <property type="molecule type" value="Genomic_DNA"/>
</dbReference>
<proteinExistence type="predicted"/>
<evidence type="ECO:0000313" key="2">
    <source>
        <dbReference type="EMBL" id="KAF6036047.1"/>
    </source>
</evidence>
<gene>
    <name evidence="2" type="ORF">EB796_005652</name>
</gene>
<name>A0A7J7KCP1_BUGNE</name>
<reference evidence="2" key="1">
    <citation type="submission" date="2020-06" db="EMBL/GenBank/DDBJ databases">
        <title>Draft genome of Bugula neritina, a colonial animal packing powerful symbionts and potential medicines.</title>
        <authorList>
            <person name="Rayko M."/>
        </authorList>
    </citation>
    <scope>NUCLEOTIDE SEQUENCE [LARGE SCALE GENOMIC DNA]</scope>
    <source>
        <strain evidence="2">Kwan_BN1</strain>
    </source>
</reference>
<sequence>MVNLSVTRIACGYHVDINLLIIIGLCCLLFLVNAEAEKEVKLTYEEKRSVIAGVAIAGTVLNGLAGFFSGINGPNNVKDTVISNRAMRIVVEGNCASVTDRDTGYKSTQCADDSAQAAALATEELVTLLIQLGQLSYDDLHHRPPPVTRPPTLCKDTVSMTKCQNHIKLGHCHIGSPYFHWMHENCYRSCAACNDLNVIFPNKAPAAAGSK</sequence>
<keyword evidence="1" id="KW-1133">Transmembrane helix</keyword>
<dbReference type="Proteomes" id="UP000593567">
    <property type="component" value="Unassembled WGS sequence"/>
</dbReference>
<feature type="transmembrane region" description="Helical" evidence="1">
    <location>
        <begin position="51"/>
        <end position="71"/>
    </location>
</feature>
<evidence type="ECO:0008006" key="4">
    <source>
        <dbReference type="Google" id="ProtNLM"/>
    </source>
</evidence>
<organism evidence="2 3">
    <name type="scientific">Bugula neritina</name>
    <name type="common">Brown bryozoan</name>
    <name type="synonym">Sertularia neritina</name>
    <dbReference type="NCBI Taxonomy" id="10212"/>
    <lineage>
        <taxon>Eukaryota</taxon>
        <taxon>Metazoa</taxon>
        <taxon>Spiralia</taxon>
        <taxon>Lophotrochozoa</taxon>
        <taxon>Bryozoa</taxon>
        <taxon>Gymnolaemata</taxon>
        <taxon>Cheilostomatida</taxon>
        <taxon>Flustrina</taxon>
        <taxon>Buguloidea</taxon>
        <taxon>Bugulidae</taxon>
        <taxon>Bugula</taxon>
    </lineage>
</organism>
<dbReference type="AlphaFoldDB" id="A0A7J7KCP1"/>